<evidence type="ECO:0000256" key="2">
    <source>
        <dbReference type="ARBA" id="ARBA00022622"/>
    </source>
</evidence>
<proteinExistence type="predicted"/>
<reference evidence="11" key="2">
    <citation type="submission" date="2022-08" db="UniProtKB">
        <authorList>
            <consortium name="EnsemblMetazoa"/>
        </authorList>
    </citation>
    <scope>IDENTIFICATION</scope>
    <source>
        <strain evidence="11">EBRO</strain>
    </source>
</reference>
<keyword evidence="2" id="KW-0336">GPI-anchor</keyword>
<evidence type="ECO:0000256" key="10">
    <source>
        <dbReference type="SAM" id="SignalP"/>
    </source>
</evidence>
<feature type="region of interest" description="Disordered" evidence="9">
    <location>
        <begin position="87"/>
        <end position="109"/>
    </location>
</feature>
<feature type="compositionally biased region" description="Pro residues" evidence="9">
    <location>
        <begin position="87"/>
        <end position="105"/>
    </location>
</feature>
<reference evidence="12" key="1">
    <citation type="submission" date="2021-09" db="EMBL/GenBank/DDBJ databases">
        <authorList>
            <consortium name="Infravec"/>
            <person name="Campbell I L."/>
            <person name="Maslen G."/>
            <person name="Yates A."/>
        </authorList>
    </citation>
    <scope>NUCLEOTIDE SEQUENCE [LARGE SCALE GENOMIC DNA]</scope>
    <source>
        <strain evidence="12">Infravec2 EBRE</strain>
    </source>
</reference>
<keyword evidence="7" id="KW-0325">Glycoprotein</keyword>
<dbReference type="VEuPathDB" id="VectorBase:AATE004726"/>
<protein>
    <recommendedName>
        <fullName evidence="13">Protein sleepless</fullName>
    </recommendedName>
</protein>
<sequence length="187" mass="20026">MKGKLAAAWLLLVVFAAREARGQLQCYVCENCPDPFDGSNFLQQSCPLDSDTTTTTIVPPPGETTILTPPPLPTNGEMTTITPAPLPSETPPVPQTPVITPPPLPGRRKRQVPNGYRCYRIEHANVVRRGCASFLSTDTDTCQSVNGGTPPTACKICDWDGCNSAAGLRVSLFALLLATLLNALLKH</sequence>
<feature type="region of interest" description="Disordered" evidence="9">
    <location>
        <begin position="53"/>
        <end position="73"/>
    </location>
</feature>
<evidence type="ECO:0000256" key="5">
    <source>
        <dbReference type="ARBA" id="ARBA00022989"/>
    </source>
</evidence>
<evidence type="ECO:0000256" key="4">
    <source>
        <dbReference type="ARBA" id="ARBA00022729"/>
    </source>
</evidence>
<dbReference type="EnsemblMetazoa" id="AATE004726-RA">
    <property type="protein sequence ID" value="AATE004726-PA.1"/>
    <property type="gene ID" value="AATE004726"/>
</dbReference>
<evidence type="ECO:0000256" key="6">
    <source>
        <dbReference type="ARBA" id="ARBA00023136"/>
    </source>
</evidence>
<name>A0A182ISN6_ANOAO</name>
<dbReference type="Proteomes" id="UP000075880">
    <property type="component" value="Unassembled WGS sequence"/>
</dbReference>
<feature type="chain" id="PRO_5044550972" description="Protein sleepless" evidence="10">
    <location>
        <begin position="23"/>
        <end position="187"/>
    </location>
</feature>
<dbReference type="STRING" id="41427.A0A182ISN6"/>
<organism evidence="11">
    <name type="scientific">Anopheles atroparvus</name>
    <name type="common">European mosquito</name>
    <dbReference type="NCBI Taxonomy" id="41427"/>
    <lineage>
        <taxon>Eukaryota</taxon>
        <taxon>Metazoa</taxon>
        <taxon>Ecdysozoa</taxon>
        <taxon>Arthropoda</taxon>
        <taxon>Hexapoda</taxon>
        <taxon>Insecta</taxon>
        <taxon>Pterygota</taxon>
        <taxon>Neoptera</taxon>
        <taxon>Endopterygota</taxon>
        <taxon>Diptera</taxon>
        <taxon>Nematocera</taxon>
        <taxon>Culicoidea</taxon>
        <taxon>Culicidae</taxon>
        <taxon>Anophelinae</taxon>
        <taxon>Anopheles</taxon>
    </lineage>
</organism>
<feature type="signal peptide" evidence="10">
    <location>
        <begin position="1"/>
        <end position="22"/>
    </location>
</feature>
<dbReference type="GO" id="GO:0098552">
    <property type="term" value="C:side of membrane"/>
    <property type="evidence" value="ECO:0007669"/>
    <property type="project" value="UniProtKB-KW"/>
</dbReference>
<keyword evidence="6" id="KW-0472">Membrane</keyword>
<dbReference type="PANTHER" id="PTHR33562">
    <property type="entry name" value="ATILLA, ISOFORM B-RELATED-RELATED"/>
    <property type="match status" value="1"/>
</dbReference>
<feature type="compositionally biased region" description="Pro residues" evidence="9">
    <location>
        <begin position="58"/>
        <end position="73"/>
    </location>
</feature>
<keyword evidence="4 10" id="KW-0732">Signal</keyword>
<comment type="subcellular location">
    <subcellularLocation>
        <location evidence="1">Membrane</location>
        <topology evidence="1">Lipid-anchor</topology>
        <topology evidence="1">GPI-anchor</topology>
    </subcellularLocation>
</comment>
<dbReference type="AlphaFoldDB" id="A0A182ISN6"/>
<dbReference type="EnsemblMetazoa" id="ENSAATROPT008800">
    <property type="protein sequence ID" value="ENSAATROPP007939"/>
    <property type="gene ID" value="ENSAATROPG007171"/>
</dbReference>
<evidence type="ECO:0000256" key="9">
    <source>
        <dbReference type="SAM" id="MobiDB-lite"/>
    </source>
</evidence>
<accession>A0A182ISN6</accession>
<evidence type="ECO:0000256" key="3">
    <source>
        <dbReference type="ARBA" id="ARBA00022692"/>
    </source>
</evidence>
<evidence type="ECO:0008006" key="13">
    <source>
        <dbReference type="Google" id="ProtNLM"/>
    </source>
</evidence>
<keyword evidence="3" id="KW-0812">Transmembrane</keyword>
<dbReference type="InterPro" id="IPR050975">
    <property type="entry name" value="Sleep_regulator"/>
</dbReference>
<evidence type="ECO:0000256" key="1">
    <source>
        <dbReference type="ARBA" id="ARBA00004589"/>
    </source>
</evidence>
<evidence type="ECO:0000313" key="12">
    <source>
        <dbReference type="Proteomes" id="UP000075880"/>
    </source>
</evidence>
<dbReference type="OrthoDB" id="75169at2759"/>
<evidence type="ECO:0000313" key="11">
    <source>
        <dbReference type="EnsemblMetazoa" id="AATE004726-PA.1"/>
    </source>
</evidence>
<keyword evidence="12" id="KW-1185">Reference proteome</keyword>
<evidence type="ECO:0000256" key="8">
    <source>
        <dbReference type="ARBA" id="ARBA00023288"/>
    </source>
</evidence>
<evidence type="ECO:0000256" key="7">
    <source>
        <dbReference type="ARBA" id="ARBA00023180"/>
    </source>
</evidence>
<keyword evidence="8" id="KW-0449">Lipoprotein</keyword>
<keyword evidence="5" id="KW-1133">Transmembrane helix</keyword>